<accession>A0A418UZS9</accession>
<dbReference type="RefSeq" id="WP_119766850.1">
    <property type="nucleotide sequence ID" value="NZ_QYUJ01000030.1"/>
</dbReference>
<reference evidence="2 3" key="1">
    <citation type="submission" date="2018-09" db="EMBL/GenBank/DDBJ databases">
        <authorList>
            <person name="Zhu H."/>
        </authorList>
    </citation>
    <scope>NUCLEOTIDE SEQUENCE [LARGE SCALE GENOMIC DNA]</scope>
    <source>
        <strain evidence="2 3">K2S05-167</strain>
    </source>
</reference>
<evidence type="ECO:0000313" key="2">
    <source>
        <dbReference type="EMBL" id="RJF68986.1"/>
    </source>
</evidence>
<dbReference type="EMBL" id="QYUJ01000030">
    <property type="protein sequence ID" value="RJF68986.1"/>
    <property type="molecule type" value="Genomic_DNA"/>
</dbReference>
<evidence type="ECO:0000256" key="1">
    <source>
        <dbReference type="SAM" id="SignalP"/>
    </source>
</evidence>
<evidence type="ECO:0000313" key="3">
    <source>
        <dbReference type="Proteomes" id="UP000286287"/>
    </source>
</evidence>
<gene>
    <name evidence="2" type="ORF">D3875_21900</name>
</gene>
<proteinExistence type="predicted"/>
<dbReference type="Proteomes" id="UP000286287">
    <property type="component" value="Unassembled WGS sequence"/>
</dbReference>
<keyword evidence="1" id="KW-0732">Signal</keyword>
<comment type="caution">
    <text evidence="2">The sequence shown here is derived from an EMBL/GenBank/DDBJ whole genome shotgun (WGS) entry which is preliminary data.</text>
</comment>
<feature type="chain" id="PRO_5019041741" evidence="1">
    <location>
        <begin position="18"/>
        <end position="324"/>
    </location>
</feature>
<name>A0A418UZS9_9DEIO</name>
<dbReference type="AlphaFoldDB" id="A0A418UZS9"/>
<dbReference type="OrthoDB" id="1373726at2"/>
<organism evidence="2 3">
    <name type="scientific">Deinococcus cavernae</name>
    <dbReference type="NCBI Taxonomy" id="2320857"/>
    <lineage>
        <taxon>Bacteria</taxon>
        <taxon>Thermotogati</taxon>
        <taxon>Deinococcota</taxon>
        <taxon>Deinococci</taxon>
        <taxon>Deinococcales</taxon>
        <taxon>Deinococcaceae</taxon>
        <taxon>Deinococcus</taxon>
    </lineage>
</organism>
<keyword evidence="3" id="KW-1185">Reference proteome</keyword>
<feature type="signal peptide" evidence="1">
    <location>
        <begin position="1"/>
        <end position="17"/>
    </location>
</feature>
<sequence>MNQVFPLAVALLGTALAQPTLSVPAGAPFIVIRGVTPSELEGPRRTPAMQKLAQVVYREFRDEADFMVVFANRRSVPESTPVKGYYLRVKNDVKGIGVPTFNAGKNFGGTRRLQGLLYFPNTFPFWKIPFIHEFAHGWGNDLLPTAEPGHFGFCGAGSQLGGFDSRTLRKIGPELYQARNLRGASFGTAANGGNSVPYSDFELYLMGLLPAQAVKPFQCAYAGAWVNRSAGIFQANRMHSLNIQAVQSKYGPRQPDFAHSPKTFRLLAVLVSSAPPTRQELSTFSLTLQHLTGTGDDGDSNYTFNEATRGLGRLHLLDPRTLRR</sequence>
<protein>
    <submittedName>
        <fullName evidence="2">Uncharacterized protein</fullName>
    </submittedName>
</protein>